<organism evidence="5 6">
    <name type="scientific">Fictibacillus phosphorivorans</name>
    <dbReference type="NCBI Taxonomy" id="1221500"/>
    <lineage>
        <taxon>Bacteria</taxon>
        <taxon>Bacillati</taxon>
        <taxon>Bacillota</taxon>
        <taxon>Bacilli</taxon>
        <taxon>Bacillales</taxon>
        <taxon>Fictibacillaceae</taxon>
        <taxon>Fictibacillus</taxon>
    </lineage>
</organism>
<dbReference type="SMART" id="SM00382">
    <property type="entry name" value="AAA"/>
    <property type="match status" value="1"/>
</dbReference>
<dbReference type="PROSITE" id="PS50893">
    <property type="entry name" value="ABC_TRANSPORTER_2"/>
    <property type="match status" value="1"/>
</dbReference>
<dbReference type="Proteomes" id="UP000076567">
    <property type="component" value="Unassembled WGS sequence"/>
</dbReference>
<keyword evidence="6" id="KW-1185">Reference proteome</keyword>
<keyword evidence="2" id="KW-0547">Nucleotide-binding</keyword>
<keyword evidence="1" id="KW-0813">Transport</keyword>
<dbReference type="PANTHER" id="PTHR42939:SF1">
    <property type="entry name" value="ABC TRANSPORTER ATP-BINDING PROTEIN ALBC-RELATED"/>
    <property type="match status" value="1"/>
</dbReference>
<proteinExistence type="predicted"/>
<name>A0A165N241_9BACL</name>
<dbReference type="CDD" id="cd03230">
    <property type="entry name" value="ABC_DR_subfamily_A"/>
    <property type="match status" value="1"/>
</dbReference>
<evidence type="ECO:0000256" key="2">
    <source>
        <dbReference type="ARBA" id="ARBA00022741"/>
    </source>
</evidence>
<dbReference type="PANTHER" id="PTHR42939">
    <property type="entry name" value="ABC TRANSPORTER ATP-BINDING PROTEIN ALBC-RELATED"/>
    <property type="match status" value="1"/>
</dbReference>
<dbReference type="Gene3D" id="3.40.50.300">
    <property type="entry name" value="P-loop containing nucleotide triphosphate hydrolases"/>
    <property type="match status" value="1"/>
</dbReference>
<dbReference type="InterPro" id="IPR003439">
    <property type="entry name" value="ABC_transporter-like_ATP-bd"/>
</dbReference>
<comment type="caution">
    <text evidence="5">The sequence shown here is derived from an EMBL/GenBank/DDBJ whole genome shotgun (WGS) entry which is preliminary data.</text>
</comment>
<evidence type="ECO:0000313" key="6">
    <source>
        <dbReference type="Proteomes" id="UP000076567"/>
    </source>
</evidence>
<dbReference type="RefSeq" id="WP_066245547.1">
    <property type="nucleotide sequence ID" value="NZ_LRFC01000038.1"/>
</dbReference>
<accession>A0A165N241</accession>
<reference evidence="6" key="1">
    <citation type="submission" date="2016-01" db="EMBL/GenBank/DDBJ databases">
        <title>Draft genome of Chromobacterium sp. F49.</title>
        <authorList>
            <person name="Hong K.W."/>
        </authorList>
    </citation>
    <scope>NUCLEOTIDE SEQUENCE [LARGE SCALE GENOMIC DNA]</scope>
    <source>
        <strain evidence="6">P7IIIA</strain>
    </source>
</reference>
<gene>
    <name evidence="5" type="ORF">AWM68_14595</name>
</gene>
<dbReference type="AlphaFoldDB" id="A0A165N241"/>
<evidence type="ECO:0000256" key="1">
    <source>
        <dbReference type="ARBA" id="ARBA00022448"/>
    </source>
</evidence>
<dbReference type="InterPro" id="IPR003593">
    <property type="entry name" value="AAA+_ATPase"/>
</dbReference>
<dbReference type="GO" id="GO:0016887">
    <property type="term" value="F:ATP hydrolysis activity"/>
    <property type="evidence" value="ECO:0007669"/>
    <property type="project" value="InterPro"/>
</dbReference>
<dbReference type="EMBL" id="LRFC01000038">
    <property type="protein sequence ID" value="KZE64314.1"/>
    <property type="molecule type" value="Genomic_DNA"/>
</dbReference>
<feature type="domain" description="ABC transporter" evidence="4">
    <location>
        <begin position="5"/>
        <end position="223"/>
    </location>
</feature>
<dbReference type="OrthoDB" id="9804819at2"/>
<evidence type="ECO:0000259" key="4">
    <source>
        <dbReference type="PROSITE" id="PS50893"/>
    </source>
</evidence>
<evidence type="ECO:0000256" key="3">
    <source>
        <dbReference type="ARBA" id="ARBA00022840"/>
    </source>
</evidence>
<keyword evidence="3 5" id="KW-0067">ATP-binding</keyword>
<dbReference type="InterPro" id="IPR017871">
    <property type="entry name" value="ABC_transporter-like_CS"/>
</dbReference>
<dbReference type="InterPro" id="IPR027417">
    <property type="entry name" value="P-loop_NTPase"/>
</dbReference>
<dbReference type="Pfam" id="PF00005">
    <property type="entry name" value="ABC_tran"/>
    <property type="match status" value="1"/>
</dbReference>
<dbReference type="InterPro" id="IPR051782">
    <property type="entry name" value="ABC_Transporter_VariousFunc"/>
</dbReference>
<evidence type="ECO:0000313" key="5">
    <source>
        <dbReference type="EMBL" id="KZE64314.1"/>
    </source>
</evidence>
<dbReference type="SUPFAM" id="SSF52540">
    <property type="entry name" value="P-loop containing nucleoside triphosphate hydrolases"/>
    <property type="match status" value="1"/>
</dbReference>
<dbReference type="GO" id="GO:0005524">
    <property type="term" value="F:ATP binding"/>
    <property type="evidence" value="ECO:0007669"/>
    <property type="project" value="UniProtKB-KW"/>
</dbReference>
<protein>
    <submittedName>
        <fullName evidence="5">Multidrug ABC transporter ATP-binding protein</fullName>
    </submittedName>
</protein>
<dbReference type="PROSITE" id="PS00211">
    <property type="entry name" value="ABC_TRANSPORTER_1"/>
    <property type="match status" value="1"/>
</dbReference>
<sequence length="223" mass="24995">METVIELVNVSKKFKNRTILQDINLKISKGQSIGIIGPNGSGKSVLFKLIAGFIKPDSGDVYIRGQKLGKDFDFPNDTGVLINNPGYIGLYSGLKNLKFLAEINNKIDENKVKDTLKLVGLDPDDKTRVSAYSLGMKKKLGIAQAIMEDQNIVILDEPFNALDIKSYKDAKNIIKQQKEKGHTILLTSHNQADIEELCDEKYIIIDNKLERLTKEIKEAYLQI</sequence>